<reference evidence="8 9" key="1">
    <citation type="journal article" date="2019" name="Sci. Rep.">
        <title>A high-quality genome of Eragrostis curvula grass provides insights into Poaceae evolution and supports new strategies to enhance forage quality.</title>
        <authorList>
            <person name="Carballo J."/>
            <person name="Santos B.A.C.M."/>
            <person name="Zappacosta D."/>
            <person name="Garbus I."/>
            <person name="Selva J.P."/>
            <person name="Gallo C.A."/>
            <person name="Diaz A."/>
            <person name="Albertini E."/>
            <person name="Caccamo M."/>
            <person name="Echenique V."/>
        </authorList>
    </citation>
    <scope>NUCLEOTIDE SEQUENCE [LARGE SCALE GENOMIC DNA]</scope>
    <source>
        <strain evidence="9">cv. Victoria</strain>
        <tissue evidence="8">Leaf</tissue>
    </source>
</reference>
<gene>
    <name evidence="8" type="ORF">EJB05_40775</name>
</gene>
<keyword evidence="2" id="KW-0645">Protease</keyword>
<evidence type="ECO:0000256" key="2">
    <source>
        <dbReference type="ARBA" id="ARBA00022670"/>
    </source>
</evidence>
<evidence type="ECO:0000256" key="3">
    <source>
        <dbReference type="ARBA" id="ARBA00022801"/>
    </source>
</evidence>
<comment type="caution">
    <text evidence="8">The sequence shown here is derived from an EMBL/GenBank/DDBJ whole genome shotgun (WGS) entry which is preliminary data.</text>
</comment>
<dbReference type="GO" id="GO:0008234">
    <property type="term" value="F:cysteine-type peptidase activity"/>
    <property type="evidence" value="ECO:0007669"/>
    <property type="project" value="InterPro"/>
</dbReference>
<dbReference type="Pfam" id="PF26133">
    <property type="entry name" value="DUF8039"/>
    <property type="match status" value="1"/>
</dbReference>
<feature type="compositionally biased region" description="Polar residues" evidence="4">
    <location>
        <begin position="694"/>
        <end position="705"/>
    </location>
</feature>
<proteinExistence type="inferred from homology"/>
<sequence>MAAVPITSMLIGTQKELRALCSKHGVPDAYTPYSARERPACYTAAAPEDNSIIRVHEDALDAGLRLPLHGFYVKLLRHNGLAPSQLVPNAWRYMARLRAALRRRRRRAAAPRLPKLLHVIDPVPRFAPLQALHPQGPDPALQERDTGSKMSEAGSSGENEDFAYVDSPSRATRAGSRTGQVRKPRKPTQWPKDKMFVVDADEQGKPLDLEVSTRLSIICGLCSRQKVPILLGSIDELSDDQREFIFNEVVQKYVEYPEHLKQIGYKYCIHKIGQLARRFKCDLVKYYVREDKEPFEEYPHLNREDWDMFVVFKESEEFQKVSEEKKKLRARNELNHHLGPSGYEGKKAQWEAEDARYLAEGRVNPWKQYPGRAEAYLRARGYVNESGEIVFQSPKVQQVAERILYLANDASFVGCREDDHLSRGLQNKEHRGRVRAVSSSKGWKHGFPDDRDMWKKKRRKTITKEDEEAIAQRAAQSVLGSLRPWLDTLGIELPLELPVKSCTPHAAGYNSSSSVGNQNVNSPLTPASQSAPILSPDTLDRLKNPAKCKLLYNASGRVMEVAKGRVFPELHVLRDCPIHQGYAVVVLDHVYDDSAHFTLEFPPDEQTVTLGDARYGRVQWRRAHIVVADASTPDSSPSPHSQHVAASSNPQPLLESTPRVEASPQPPPLSKPTPASSQPELSKPPQDAVASCQPPRSKSAANVANLSLRPPRQPAQRGKKSSPKKKACPPNKIADTWIKDNPKYKSGKPLLTAEELRNAGKACIELHNYYLQRLRDKKTHSIVLKYNEQHFLSSTSYFVVSFSDMYDLFNLDALDVSLLRCFTLHLMKEMKGRPCAFVDPAPMTIDNLHDSRKEVVQLLVRAIRTYKDKEYIMFPHNTGGHWVLVVISVKKKKCCQQPSGSKLCGFYVAQHMLIIAEACISDKSIDDIAFPESPFEDAVLHNIRDRIASFLVYVTNNLFDIFMMSL</sequence>
<feature type="region of interest" description="Disordered" evidence="4">
    <location>
        <begin position="131"/>
        <end position="189"/>
    </location>
</feature>
<feature type="compositionally biased region" description="Basic residues" evidence="4">
    <location>
        <begin position="717"/>
        <end position="727"/>
    </location>
</feature>
<evidence type="ECO:0000256" key="1">
    <source>
        <dbReference type="ARBA" id="ARBA00005234"/>
    </source>
</evidence>
<evidence type="ECO:0000259" key="7">
    <source>
        <dbReference type="Pfam" id="PF26133"/>
    </source>
</evidence>
<organism evidence="8 9">
    <name type="scientific">Eragrostis curvula</name>
    <name type="common">weeping love grass</name>
    <dbReference type="NCBI Taxonomy" id="38414"/>
    <lineage>
        <taxon>Eukaryota</taxon>
        <taxon>Viridiplantae</taxon>
        <taxon>Streptophyta</taxon>
        <taxon>Embryophyta</taxon>
        <taxon>Tracheophyta</taxon>
        <taxon>Spermatophyta</taxon>
        <taxon>Magnoliopsida</taxon>
        <taxon>Liliopsida</taxon>
        <taxon>Poales</taxon>
        <taxon>Poaceae</taxon>
        <taxon>PACMAD clade</taxon>
        <taxon>Chloridoideae</taxon>
        <taxon>Eragrostideae</taxon>
        <taxon>Eragrostidinae</taxon>
        <taxon>Eragrostis</taxon>
    </lineage>
</organism>
<feature type="region of interest" description="Disordered" evidence="4">
    <location>
        <begin position="630"/>
        <end position="734"/>
    </location>
</feature>
<dbReference type="OrthoDB" id="1429853at2759"/>
<name>A0A5J9TPK5_9POAL</name>
<evidence type="ECO:0000259" key="6">
    <source>
        <dbReference type="Pfam" id="PF04195"/>
    </source>
</evidence>
<dbReference type="InterPro" id="IPR038765">
    <property type="entry name" value="Papain-like_cys_pep_sf"/>
</dbReference>
<evidence type="ECO:0000256" key="4">
    <source>
        <dbReference type="SAM" id="MobiDB-lite"/>
    </source>
</evidence>
<dbReference type="SUPFAM" id="SSF54001">
    <property type="entry name" value="Cysteine proteinases"/>
    <property type="match status" value="1"/>
</dbReference>
<feature type="non-terminal residue" evidence="8">
    <location>
        <position position="1"/>
    </location>
</feature>
<evidence type="ECO:0000259" key="5">
    <source>
        <dbReference type="Pfam" id="PF02902"/>
    </source>
</evidence>
<dbReference type="InterPro" id="IPR007321">
    <property type="entry name" value="Transposase_28"/>
</dbReference>
<feature type="domain" description="Ubiquitin-like protease family profile" evidence="5">
    <location>
        <begin position="865"/>
        <end position="895"/>
    </location>
</feature>
<evidence type="ECO:0000313" key="9">
    <source>
        <dbReference type="Proteomes" id="UP000324897"/>
    </source>
</evidence>
<keyword evidence="9" id="KW-1185">Reference proteome</keyword>
<dbReference type="AlphaFoldDB" id="A0A5J9TPK5"/>
<dbReference type="InterPro" id="IPR003653">
    <property type="entry name" value="Peptidase_C48_C"/>
</dbReference>
<dbReference type="GO" id="GO:0006508">
    <property type="term" value="P:proteolysis"/>
    <property type="evidence" value="ECO:0007669"/>
    <property type="project" value="UniProtKB-KW"/>
</dbReference>
<dbReference type="PANTHER" id="PTHR33018">
    <property type="entry name" value="OS10G0338966 PROTEIN-RELATED"/>
    <property type="match status" value="1"/>
</dbReference>
<dbReference type="Pfam" id="PF02902">
    <property type="entry name" value="Peptidase_C48"/>
    <property type="match status" value="1"/>
</dbReference>
<protein>
    <submittedName>
        <fullName evidence="8">Uncharacterized protein</fullName>
    </submittedName>
</protein>
<feature type="compositionally biased region" description="Low complexity" evidence="4">
    <location>
        <begin position="631"/>
        <end position="641"/>
    </location>
</feature>
<dbReference type="EMBL" id="RWGY01000035">
    <property type="protein sequence ID" value="TVU13240.1"/>
    <property type="molecule type" value="Genomic_DNA"/>
</dbReference>
<comment type="similarity">
    <text evidence="1">Belongs to the peptidase C48 family.</text>
</comment>
<evidence type="ECO:0000313" key="8">
    <source>
        <dbReference type="EMBL" id="TVU13240.1"/>
    </source>
</evidence>
<dbReference type="PANTHER" id="PTHR33018:SF34">
    <property type="entry name" value="OS02G0472350 PROTEIN"/>
    <property type="match status" value="1"/>
</dbReference>
<dbReference type="Proteomes" id="UP000324897">
    <property type="component" value="Unassembled WGS sequence"/>
</dbReference>
<keyword evidence="3" id="KW-0378">Hydrolase</keyword>
<dbReference type="Gene3D" id="3.40.395.10">
    <property type="entry name" value="Adenoviral Proteinase, Chain A"/>
    <property type="match status" value="1"/>
</dbReference>
<feature type="domain" description="DUF8039" evidence="7">
    <location>
        <begin position="538"/>
        <end position="627"/>
    </location>
</feature>
<accession>A0A5J9TPK5</accession>
<dbReference type="InterPro" id="IPR058352">
    <property type="entry name" value="DUF8039"/>
</dbReference>
<dbReference type="Pfam" id="PF04195">
    <property type="entry name" value="Transposase_28"/>
    <property type="match status" value="1"/>
</dbReference>
<feature type="domain" description="Transposase (putative) gypsy type" evidence="6">
    <location>
        <begin position="55"/>
        <end position="95"/>
    </location>
</feature>
<dbReference type="Gramene" id="TVU13240">
    <property type="protein sequence ID" value="TVU13240"/>
    <property type="gene ID" value="EJB05_40775"/>
</dbReference>